<sequence length="173" mass="19836">MEILPLVRRSRLAEKAAHEVLSQHELSSSRIIHLEALSKRLSGAPVDVQNYFKEAITCLEQGLYRAAIVMAWAGHFNVFFEALYQKHESDIRNARPKWSFKDLGELKEGYAEAHLLEVAKVVNFIKRAELRIMDGQLSVRNQCAHPTMYRPSHNSAIGYVDEMITQTIKYIKP</sequence>
<organism evidence="1">
    <name type="scientific">Shewanella algae</name>
    <dbReference type="NCBI Taxonomy" id="38313"/>
    <lineage>
        <taxon>Bacteria</taxon>
        <taxon>Pseudomonadati</taxon>
        <taxon>Pseudomonadota</taxon>
        <taxon>Gammaproteobacteria</taxon>
        <taxon>Alteromonadales</taxon>
        <taxon>Shewanellaceae</taxon>
        <taxon>Shewanella</taxon>
    </lineage>
</organism>
<dbReference type="AlphaFoldDB" id="A0A7T8EE93"/>
<evidence type="ECO:0000313" key="1">
    <source>
        <dbReference type="EMBL" id="QQO84804.1"/>
    </source>
</evidence>
<dbReference type="RefSeq" id="WP_221059031.1">
    <property type="nucleotide sequence ID" value="NZ_AP024616.1"/>
</dbReference>
<evidence type="ECO:0008006" key="2">
    <source>
        <dbReference type="Google" id="ProtNLM"/>
    </source>
</evidence>
<accession>A0A7T8EE93</accession>
<name>A0A7T8EE93_9GAMM</name>
<proteinExistence type="predicted"/>
<protein>
    <recommendedName>
        <fullName evidence="2">RiboL-PSP-HEPN domain-containing protein</fullName>
    </recommendedName>
</protein>
<dbReference type="EMBL" id="CP032664">
    <property type="protein sequence ID" value="QQO84804.1"/>
    <property type="molecule type" value="Genomic_DNA"/>
</dbReference>
<gene>
    <name evidence="1" type="ORF">D7032_17080</name>
</gene>
<reference evidence="1" key="1">
    <citation type="submission" date="2018-09" db="EMBL/GenBank/DDBJ databases">
        <title>Genome sequencing and analysis.</title>
        <authorList>
            <person name="Huang Y.-T."/>
        </authorList>
    </citation>
    <scope>NUCLEOTIDE SEQUENCE</scope>
    <source>
        <strain evidence="1">HIDE</strain>
    </source>
</reference>